<feature type="transmembrane region" description="Helical" evidence="1">
    <location>
        <begin position="212"/>
        <end position="230"/>
    </location>
</feature>
<comment type="caution">
    <text evidence="3">The sequence shown here is derived from an EMBL/GenBank/DDBJ whole genome shotgun (WGS) entry which is preliminary data.</text>
</comment>
<reference evidence="3 4" key="1">
    <citation type="journal article" date="2017" name="Front. Microbiol.">
        <title>Labilibaculum manganireducens gen. nov., sp. nov. and Labilibaculum filiforme sp. nov., Novel Bacteroidetes Isolated from Subsurface Sediments of the Baltic Sea.</title>
        <authorList>
            <person name="Vandieken V."/>
            <person name="Marshall I.P."/>
            <person name="Niemann H."/>
            <person name="Engelen B."/>
            <person name="Cypionka H."/>
        </authorList>
    </citation>
    <scope>NUCLEOTIDE SEQUENCE [LARGE SCALE GENOMIC DNA]</scope>
    <source>
        <strain evidence="3 4">59.16B</strain>
    </source>
</reference>
<sequence length="382" mass="42505">MNKRQIEATAYQYSLIVILLIAIAYRGGRDFIFQKNEVEVTVGIEDLQKIYPNASYYTEKGHGAYDIYGKNKIGIALLSSDYSQQFGYGGIVPLLIGVNDSLTITKIILMPNKETGDYIEAIYGKDFIGKWQGVKLEDAMQFDVDVVSGATLTSKAVIAGVKHTASIVMGSDASLIKESSLWTRVKDILFLSIMVLSLVMAFKKGTAKYRTIYLLLVLVIMGLILNNAISVRSLSGWLQDGFVWRANWQSSVVFILAVSISFIGKRKLYCNYLCPMGALQELTNRFTPFKKRNLPTTLKGITAKEMYLTLIAGALLLGFTPELSYLEPFAFFSFRIAGIGLILFGLVVVLLSLFFNKPWCSVCPTGCLMDTISYKKAKDIDF</sequence>
<gene>
    <name evidence="3" type="ORF">BZG02_06025</name>
</gene>
<dbReference type="GO" id="GO:0016020">
    <property type="term" value="C:membrane"/>
    <property type="evidence" value="ECO:0007669"/>
    <property type="project" value="InterPro"/>
</dbReference>
<feature type="transmembrane region" description="Helical" evidence="1">
    <location>
        <begin position="332"/>
        <end position="355"/>
    </location>
</feature>
<feature type="transmembrane region" description="Helical" evidence="1">
    <location>
        <begin position="12"/>
        <end position="28"/>
    </location>
</feature>
<feature type="transmembrane region" description="Helical" evidence="1">
    <location>
        <begin position="242"/>
        <end position="263"/>
    </location>
</feature>
<dbReference type="GO" id="GO:0010181">
    <property type="term" value="F:FMN binding"/>
    <property type="evidence" value="ECO:0007669"/>
    <property type="project" value="InterPro"/>
</dbReference>
<evidence type="ECO:0000313" key="3">
    <source>
        <dbReference type="EMBL" id="PKQ64374.1"/>
    </source>
</evidence>
<keyword evidence="1" id="KW-0812">Transmembrane</keyword>
<dbReference type="EMBL" id="MVDD01000003">
    <property type="protein sequence ID" value="PKQ64374.1"/>
    <property type="molecule type" value="Genomic_DNA"/>
</dbReference>
<dbReference type="AlphaFoldDB" id="A0A2N3I230"/>
<feature type="domain" description="FMN-binding" evidence="2">
    <location>
        <begin position="87"/>
        <end position="168"/>
    </location>
</feature>
<dbReference type="RefSeq" id="WP_101260517.1">
    <property type="nucleotide sequence ID" value="NZ_MVDD01000003.1"/>
</dbReference>
<evidence type="ECO:0000256" key="1">
    <source>
        <dbReference type="SAM" id="Phobius"/>
    </source>
</evidence>
<keyword evidence="1" id="KW-0472">Membrane</keyword>
<evidence type="ECO:0000313" key="4">
    <source>
        <dbReference type="Proteomes" id="UP000233535"/>
    </source>
</evidence>
<feature type="transmembrane region" description="Helical" evidence="1">
    <location>
        <begin position="307"/>
        <end position="326"/>
    </location>
</feature>
<keyword evidence="4" id="KW-1185">Reference proteome</keyword>
<dbReference type="SMART" id="SM00900">
    <property type="entry name" value="FMN_bind"/>
    <property type="match status" value="1"/>
</dbReference>
<dbReference type="OrthoDB" id="9806398at2"/>
<name>A0A2N3I230_9BACT</name>
<dbReference type="Proteomes" id="UP000233535">
    <property type="component" value="Unassembled WGS sequence"/>
</dbReference>
<protein>
    <recommendedName>
        <fullName evidence="2">FMN-binding domain-containing protein</fullName>
    </recommendedName>
</protein>
<keyword evidence="1" id="KW-1133">Transmembrane helix</keyword>
<proteinExistence type="predicted"/>
<evidence type="ECO:0000259" key="2">
    <source>
        <dbReference type="SMART" id="SM00900"/>
    </source>
</evidence>
<organism evidence="3 4">
    <name type="scientific">Labilibaculum filiforme</name>
    <dbReference type="NCBI Taxonomy" id="1940526"/>
    <lineage>
        <taxon>Bacteria</taxon>
        <taxon>Pseudomonadati</taxon>
        <taxon>Bacteroidota</taxon>
        <taxon>Bacteroidia</taxon>
        <taxon>Marinilabiliales</taxon>
        <taxon>Marinifilaceae</taxon>
        <taxon>Labilibaculum</taxon>
    </lineage>
</organism>
<dbReference type="InterPro" id="IPR017896">
    <property type="entry name" value="4Fe4S_Fe-S-bd"/>
</dbReference>
<dbReference type="Pfam" id="PF12801">
    <property type="entry name" value="Fer4_5"/>
    <property type="match status" value="2"/>
</dbReference>
<accession>A0A2N3I230</accession>
<dbReference type="InterPro" id="IPR007329">
    <property type="entry name" value="FMN-bd"/>
</dbReference>
<dbReference type="Pfam" id="PF04205">
    <property type="entry name" value="FMN_bind"/>
    <property type="match status" value="1"/>
</dbReference>